<keyword evidence="2" id="KW-0804">Transcription</keyword>
<dbReference type="EMBL" id="AP023354">
    <property type="protein sequence ID" value="BCJ27437.1"/>
    <property type="molecule type" value="Genomic_DNA"/>
</dbReference>
<keyword evidence="6" id="KW-1185">Reference proteome</keyword>
<evidence type="ECO:0000313" key="6">
    <source>
        <dbReference type="Proteomes" id="UP000680750"/>
    </source>
</evidence>
<dbReference type="Pfam" id="PF09339">
    <property type="entry name" value="HTH_IclR"/>
    <property type="match status" value="1"/>
</dbReference>
<evidence type="ECO:0000256" key="2">
    <source>
        <dbReference type="ARBA" id="ARBA00023163"/>
    </source>
</evidence>
<dbReference type="InterPro" id="IPR036390">
    <property type="entry name" value="WH_DNA-bd_sf"/>
</dbReference>
<proteinExistence type="predicted"/>
<dbReference type="OrthoDB" id="8479143at2"/>
<dbReference type="RefSeq" id="WP_030447719.1">
    <property type="nucleotide sequence ID" value="NZ_AP023354.1"/>
</dbReference>
<dbReference type="KEGG" id="aser:Asera_15450"/>
<reference evidence="5" key="1">
    <citation type="submission" date="2020-08" db="EMBL/GenBank/DDBJ databases">
        <title>Whole genome shotgun sequence of Actinocatenispora sera NBRC 101916.</title>
        <authorList>
            <person name="Komaki H."/>
            <person name="Tamura T."/>
        </authorList>
    </citation>
    <scope>NUCLEOTIDE SEQUENCE</scope>
    <source>
        <strain evidence="5">NBRC 101916</strain>
    </source>
</reference>
<dbReference type="AlphaFoldDB" id="A0A810KX01"/>
<dbReference type="InterPro" id="IPR029016">
    <property type="entry name" value="GAF-like_dom_sf"/>
</dbReference>
<keyword evidence="1" id="KW-0805">Transcription regulation</keyword>
<dbReference type="SMART" id="SM00346">
    <property type="entry name" value="HTH_ICLR"/>
    <property type="match status" value="1"/>
</dbReference>
<dbReference type="InterPro" id="IPR036388">
    <property type="entry name" value="WH-like_DNA-bd_sf"/>
</dbReference>
<dbReference type="InterPro" id="IPR005471">
    <property type="entry name" value="Tscrpt_reg_IclR_N"/>
</dbReference>
<dbReference type="SUPFAM" id="SSF55781">
    <property type="entry name" value="GAF domain-like"/>
    <property type="match status" value="1"/>
</dbReference>
<evidence type="ECO:0000313" key="5">
    <source>
        <dbReference type="EMBL" id="BCJ27437.1"/>
    </source>
</evidence>
<protein>
    <recommendedName>
        <fullName evidence="4">HTH iclR-type domain-containing protein</fullName>
    </recommendedName>
</protein>
<dbReference type="GO" id="GO:0003700">
    <property type="term" value="F:DNA-binding transcription factor activity"/>
    <property type="evidence" value="ECO:0007669"/>
    <property type="project" value="TreeGrafter"/>
</dbReference>
<dbReference type="PANTHER" id="PTHR30136">
    <property type="entry name" value="HELIX-TURN-HELIX TRANSCRIPTIONAL REGULATOR, ICLR FAMILY"/>
    <property type="match status" value="1"/>
</dbReference>
<name>A0A810KX01_9ACTN</name>
<dbReference type="SUPFAM" id="SSF46785">
    <property type="entry name" value="Winged helix' DNA-binding domain"/>
    <property type="match status" value="1"/>
</dbReference>
<feature type="domain" description="HTH iclR-type" evidence="4">
    <location>
        <begin position="1"/>
        <end position="62"/>
    </location>
</feature>
<organism evidence="5 6">
    <name type="scientific">Actinocatenispora sera</name>
    <dbReference type="NCBI Taxonomy" id="390989"/>
    <lineage>
        <taxon>Bacteria</taxon>
        <taxon>Bacillati</taxon>
        <taxon>Actinomycetota</taxon>
        <taxon>Actinomycetes</taxon>
        <taxon>Micromonosporales</taxon>
        <taxon>Micromonosporaceae</taxon>
        <taxon>Actinocatenispora</taxon>
    </lineage>
</organism>
<evidence type="ECO:0000256" key="3">
    <source>
        <dbReference type="SAM" id="MobiDB-lite"/>
    </source>
</evidence>
<dbReference type="PROSITE" id="PS51077">
    <property type="entry name" value="HTH_ICLR"/>
    <property type="match status" value="1"/>
</dbReference>
<dbReference type="GO" id="GO:0003677">
    <property type="term" value="F:DNA binding"/>
    <property type="evidence" value="ECO:0007669"/>
    <property type="project" value="InterPro"/>
</dbReference>
<sequence length="273" mass="28050">MQSLSRGLALLGELGRRGRPMTLTELTAVAGLHKSTVHRMLAAFIEHGLVQRVDDNRYTVGVGLYELAESARPAPATARWPHIQAALGALARAVRRPVGFALPRYGGLVRSLSVDARGGAITPPRGTAVLADTELGAAYLAFRPRAEAERCAAQHGTDGYRLLLSLGRTRARGYAVGAAVAAPVLGPDGLAIAAVEVAVDEHDQVARQRIGVAAVGCARRVAGHLAAAAEPAPAPAGRRVAGHLAPESALGPGGPRPSRTPPAGLMARSGASA</sequence>
<dbReference type="Proteomes" id="UP000680750">
    <property type="component" value="Chromosome"/>
</dbReference>
<accession>A0A810KX01</accession>
<feature type="region of interest" description="Disordered" evidence="3">
    <location>
        <begin position="232"/>
        <end position="273"/>
    </location>
</feature>
<dbReference type="Gene3D" id="3.30.450.40">
    <property type="match status" value="1"/>
</dbReference>
<dbReference type="Gene3D" id="1.10.10.10">
    <property type="entry name" value="Winged helix-like DNA-binding domain superfamily/Winged helix DNA-binding domain"/>
    <property type="match status" value="1"/>
</dbReference>
<dbReference type="InterPro" id="IPR050707">
    <property type="entry name" value="HTH_MetabolicPath_Reg"/>
</dbReference>
<gene>
    <name evidence="5" type="ORF">Asera_15450</name>
</gene>
<evidence type="ECO:0000256" key="1">
    <source>
        <dbReference type="ARBA" id="ARBA00023015"/>
    </source>
</evidence>
<dbReference type="GO" id="GO:0045892">
    <property type="term" value="P:negative regulation of DNA-templated transcription"/>
    <property type="evidence" value="ECO:0007669"/>
    <property type="project" value="TreeGrafter"/>
</dbReference>
<dbReference type="PANTHER" id="PTHR30136:SF24">
    <property type="entry name" value="HTH-TYPE TRANSCRIPTIONAL REPRESSOR ALLR"/>
    <property type="match status" value="1"/>
</dbReference>
<evidence type="ECO:0000259" key="4">
    <source>
        <dbReference type="PROSITE" id="PS51077"/>
    </source>
</evidence>